<organism evidence="1">
    <name type="scientific">Oryza punctata</name>
    <name type="common">Red rice</name>
    <dbReference type="NCBI Taxonomy" id="4537"/>
    <lineage>
        <taxon>Eukaryota</taxon>
        <taxon>Viridiplantae</taxon>
        <taxon>Streptophyta</taxon>
        <taxon>Embryophyta</taxon>
        <taxon>Tracheophyta</taxon>
        <taxon>Spermatophyta</taxon>
        <taxon>Magnoliopsida</taxon>
        <taxon>Liliopsida</taxon>
        <taxon>Poales</taxon>
        <taxon>Poaceae</taxon>
        <taxon>BOP clade</taxon>
        <taxon>Oryzoideae</taxon>
        <taxon>Oryzeae</taxon>
        <taxon>Oryzinae</taxon>
        <taxon>Oryza</taxon>
    </lineage>
</organism>
<proteinExistence type="predicted"/>
<protein>
    <submittedName>
        <fullName evidence="1">Uncharacterized protein</fullName>
    </submittedName>
</protein>
<dbReference type="EnsemblPlants" id="OPUNC07G22300.1">
    <property type="protein sequence ID" value="OPUNC07G22300.1"/>
    <property type="gene ID" value="OPUNC07G22300"/>
</dbReference>
<name>A0A0E0LNV7_ORYPU</name>
<dbReference type="AlphaFoldDB" id="A0A0E0LNV7"/>
<evidence type="ECO:0000313" key="1">
    <source>
        <dbReference type="EnsemblPlants" id="OPUNC07G22300.1"/>
    </source>
</evidence>
<dbReference type="PANTHER" id="PTHR33074:SF126">
    <property type="entry name" value="OS07G0633300 PROTEIN"/>
    <property type="match status" value="1"/>
</dbReference>
<dbReference type="Gramene" id="OPUNC07G22300.1">
    <property type="protein sequence ID" value="OPUNC07G22300.1"/>
    <property type="gene ID" value="OPUNC07G22300"/>
</dbReference>
<reference evidence="1" key="1">
    <citation type="submission" date="2015-04" db="UniProtKB">
        <authorList>
            <consortium name="EnsemblPlants"/>
        </authorList>
    </citation>
    <scope>IDENTIFICATION</scope>
</reference>
<keyword evidence="2" id="KW-1185">Reference proteome</keyword>
<dbReference type="PANTHER" id="PTHR33074">
    <property type="entry name" value="EXPRESSED PROTEIN-RELATED"/>
    <property type="match status" value="1"/>
</dbReference>
<dbReference type="Proteomes" id="UP000026962">
    <property type="component" value="Chromosome 7"/>
</dbReference>
<dbReference type="eggNOG" id="ENOG502R5WU">
    <property type="taxonomic scope" value="Eukaryota"/>
</dbReference>
<evidence type="ECO:0000313" key="2">
    <source>
        <dbReference type="Proteomes" id="UP000026962"/>
    </source>
</evidence>
<dbReference type="HOGENOM" id="CLU_008956_6_2_1"/>
<dbReference type="OMA" id="CMPVHAD"/>
<sequence length="381" mass="42511">MVTGTTAVPSSDGEEEEVLLDGYAYIGNKPNHTTAVDFTRNLERIVASFWSAPPTLPSTLYVHSPDMDPAAFAQAPRILRMVEGVRHPLPRRHPLPLPLLHRHGGLRLLHLRRPQPVAVQDHPPLAFHDDAVGLLPRRGRAAVAALVPSPNRPSVFALHVLRSEIGRWASTKVFVRVPQEEFPIEITKNARRLSSHFTSTVITLGGDGGTIWAGSISGEASFSATCFVRILTSDPYRGITFIKGNNGCGCLRFVDLDVWSIITWSNFKMSNSFDDWKNDCMPVHADCIKLKEQMRVEMLEYQLLQRNAKRRLENLWVYQPTSSMLGTNIVYLIARAEFLHPKAYVLAVDMVKRELHGVTEFGTGRELAADIIRVHGSVSQA</sequence>
<accession>A0A0E0LNV7</accession>
<reference evidence="1" key="2">
    <citation type="submission" date="2018-05" db="EMBL/GenBank/DDBJ databases">
        <title>OpunRS2 (Oryza punctata Reference Sequence Version 2).</title>
        <authorList>
            <person name="Zhang J."/>
            <person name="Kudrna D."/>
            <person name="Lee S."/>
            <person name="Talag J."/>
            <person name="Welchert J."/>
            <person name="Wing R.A."/>
        </authorList>
    </citation>
    <scope>NUCLEOTIDE SEQUENCE [LARGE SCALE GENOMIC DNA]</scope>
</reference>